<dbReference type="InterPro" id="IPR002110">
    <property type="entry name" value="Ankyrin_rpt"/>
</dbReference>
<dbReference type="Pfam" id="PF12796">
    <property type="entry name" value="Ank_2"/>
    <property type="match status" value="1"/>
</dbReference>
<keyword evidence="1" id="KW-0040">ANK repeat</keyword>
<evidence type="ECO:0000313" key="4">
    <source>
        <dbReference type="Proteomes" id="UP001392437"/>
    </source>
</evidence>
<dbReference type="InterPro" id="IPR018712">
    <property type="entry name" value="Tle1-like_cat"/>
</dbReference>
<dbReference type="SUPFAM" id="SSF48403">
    <property type="entry name" value="Ankyrin repeat"/>
    <property type="match status" value="1"/>
</dbReference>
<dbReference type="PRINTS" id="PR01415">
    <property type="entry name" value="ANKYRIN"/>
</dbReference>
<dbReference type="PANTHER" id="PTHR33840:SF1">
    <property type="entry name" value="TLE1 PHOSPHOLIPASE DOMAIN-CONTAINING PROTEIN"/>
    <property type="match status" value="1"/>
</dbReference>
<dbReference type="Proteomes" id="UP001392437">
    <property type="component" value="Unassembled WGS sequence"/>
</dbReference>
<sequence>MTQAMNIHEAAKVFMTAGIDGENSVNPVLLMEECVRNGADINAEDARGQTPLHIAAQANNTEVIDYLLGSKDIKLDAVDNICRTPLMLAARSTQVAAVDKLLVKGASVQATDKDGDTALHLAVSKQYDPKKSFRVVRLLLEYGADPCLLNNENETPLWIAEEVEDEQMLTDESPVRLELLSYRFPKRIIICCDGTWNDRETEQPFTNVTKILSCMQSAGYMYYHPDAENTVYMRYQQSVHYIDGIGTGTTWFGQRMDGAKGTSINRKICEAYRIICEQYSRPTDQIILIGFSRGAFTIQCLANLINDTGLIRPSWTNEEFPALFRLWATGNHTKKHPAGHPEPDCTDTNCLEKRSRMLKEKGRLRRKISIDAYAAWDTVAAIRDSIISNPLYPADNPFAFVGTQIPSCVRKAYHALALEEKRWSFTPVILTSNSNRDANGGIKKDADVLEQCWFLGSHGDVGGGNENSGLANISLAWMIGRLKSHVDFDDQVIQNTLRNVSARSTVEAGMGLQNAQPDAPAGRSHINRTGMGPESVVSAYNSLRGWWMVAQLPVLWAPVRHLGVEANSNQEIHFTVQGILKEQRERQKLCVPGFEFKNEGYDTRVWKKGDKSIKEQKISEAEKYILNLWLSRPSGTANQKLPGWAETEKKRLADWLVLPVLTSQEEYLQSIIMNHAALNEEVNSSPVLIDLMDEEQKERSVKENAIVRYYEDKRSRETGKE</sequence>
<feature type="repeat" description="ANK" evidence="1">
    <location>
        <begin position="114"/>
        <end position="151"/>
    </location>
</feature>
<name>A0AAW0RA36_9PEZI</name>
<dbReference type="AlphaFoldDB" id="A0AAW0RA36"/>
<proteinExistence type="predicted"/>
<dbReference type="Pfam" id="PF00023">
    <property type="entry name" value="Ank"/>
    <property type="match status" value="1"/>
</dbReference>
<dbReference type="EMBL" id="JAQQWP010000002">
    <property type="protein sequence ID" value="KAK8130625.1"/>
    <property type="molecule type" value="Genomic_DNA"/>
</dbReference>
<gene>
    <name evidence="3" type="ORF">PG999_003005</name>
</gene>
<dbReference type="PANTHER" id="PTHR33840">
    <property type="match status" value="1"/>
</dbReference>
<evidence type="ECO:0000259" key="2">
    <source>
        <dbReference type="Pfam" id="PF09994"/>
    </source>
</evidence>
<dbReference type="PROSITE" id="PS50297">
    <property type="entry name" value="ANK_REP_REGION"/>
    <property type="match status" value="2"/>
</dbReference>
<organism evidence="3 4">
    <name type="scientific">Apiospora kogelbergensis</name>
    <dbReference type="NCBI Taxonomy" id="1337665"/>
    <lineage>
        <taxon>Eukaryota</taxon>
        <taxon>Fungi</taxon>
        <taxon>Dikarya</taxon>
        <taxon>Ascomycota</taxon>
        <taxon>Pezizomycotina</taxon>
        <taxon>Sordariomycetes</taxon>
        <taxon>Xylariomycetidae</taxon>
        <taxon>Amphisphaeriales</taxon>
        <taxon>Apiosporaceae</taxon>
        <taxon>Apiospora</taxon>
    </lineage>
</organism>
<dbReference type="InterPro" id="IPR036770">
    <property type="entry name" value="Ankyrin_rpt-contain_sf"/>
</dbReference>
<evidence type="ECO:0000256" key="1">
    <source>
        <dbReference type="PROSITE-ProRule" id="PRU00023"/>
    </source>
</evidence>
<comment type="caution">
    <text evidence="3">The sequence shown here is derived from an EMBL/GenBank/DDBJ whole genome shotgun (WGS) entry which is preliminary data.</text>
</comment>
<feature type="repeat" description="ANK" evidence="1">
    <location>
        <begin position="81"/>
        <end position="113"/>
    </location>
</feature>
<dbReference type="Pfam" id="PF09994">
    <property type="entry name" value="T6SS_Tle1-like_cat"/>
    <property type="match status" value="1"/>
</dbReference>
<dbReference type="SMART" id="SM00248">
    <property type="entry name" value="ANK"/>
    <property type="match status" value="3"/>
</dbReference>
<accession>A0AAW0RA36</accession>
<protein>
    <recommendedName>
        <fullName evidence="2">T6SS Phospholipase effector Tle1-like catalytic domain-containing protein</fullName>
    </recommendedName>
</protein>
<reference evidence="3 4" key="1">
    <citation type="submission" date="2023-01" db="EMBL/GenBank/DDBJ databases">
        <title>Analysis of 21 Apiospora genomes using comparative genomics revels a genus with tremendous synthesis potential of carbohydrate active enzymes and secondary metabolites.</title>
        <authorList>
            <person name="Sorensen T."/>
        </authorList>
    </citation>
    <scope>NUCLEOTIDE SEQUENCE [LARGE SCALE GENOMIC DNA]</scope>
    <source>
        <strain evidence="3 4">CBS 117206</strain>
    </source>
</reference>
<dbReference type="PROSITE" id="PS50088">
    <property type="entry name" value="ANK_REPEAT"/>
    <property type="match status" value="3"/>
</dbReference>
<feature type="domain" description="T6SS Phospholipase effector Tle1-like catalytic" evidence="2">
    <location>
        <begin position="186"/>
        <end position="479"/>
    </location>
</feature>
<evidence type="ECO:0000313" key="3">
    <source>
        <dbReference type="EMBL" id="KAK8130625.1"/>
    </source>
</evidence>
<keyword evidence="4" id="KW-1185">Reference proteome</keyword>
<dbReference type="Gene3D" id="1.25.40.20">
    <property type="entry name" value="Ankyrin repeat-containing domain"/>
    <property type="match status" value="1"/>
</dbReference>
<feature type="repeat" description="ANK" evidence="1">
    <location>
        <begin position="47"/>
        <end position="68"/>
    </location>
</feature>